<dbReference type="InterPro" id="IPR001849">
    <property type="entry name" value="PH_domain"/>
</dbReference>
<sequence length="232" mass="23693">MEVGWLDKLAGGASDGSRWSRRFFSLRGAVLLYHTHSTEPPAPSSAPRGAVCLSRDVSVVSRAETAAADGSLRFEWAITHPNGDTLVLAAHTESERERWVSALRAAVRREDAPPLASPLPLASPPPPPPPRAAGGAAAAAAAAAEAAAAEAAAEAVEAEVAAAAEAAAAAAAAAAARRAELCEAAAALRLRQALVHWRERTLLHCFRQLVGAQQLAARGLSGEARGAAVACG</sequence>
<evidence type="ECO:0000313" key="4">
    <source>
        <dbReference type="EMBL" id="KAL1496235.1"/>
    </source>
</evidence>
<feature type="coiled-coil region" evidence="1">
    <location>
        <begin position="139"/>
        <end position="166"/>
    </location>
</feature>
<feature type="region of interest" description="Disordered" evidence="2">
    <location>
        <begin position="114"/>
        <end position="134"/>
    </location>
</feature>
<accession>A0AB34IFF3</accession>
<dbReference type="SMART" id="SM00233">
    <property type="entry name" value="PH"/>
    <property type="match status" value="1"/>
</dbReference>
<gene>
    <name evidence="4" type="ORF">AB1Y20_016198</name>
</gene>
<dbReference type="InterPro" id="IPR011993">
    <property type="entry name" value="PH-like_dom_sf"/>
</dbReference>
<protein>
    <recommendedName>
        <fullName evidence="3">PH domain-containing protein</fullName>
    </recommendedName>
</protein>
<feature type="domain" description="PH" evidence="3">
    <location>
        <begin position="1"/>
        <end position="108"/>
    </location>
</feature>
<organism evidence="4 5">
    <name type="scientific">Prymnesium parvum</name>
    <name type="common">Toxic golden alga</name>
    <dbReference type="NCBI Taxonomy" id="97485"/>
    <lineage>
        <taxon>Eukaryota</taxon>
        <taxon>Haptista</taxon>
        <taxon>Haptophyta</taxon>
        <taxon>Prymnesiophyceae</taxon>
        <taxon>Prymnesiales</taxon>
        <taxon>Prymnesiaceae</taxon>
        <taxon>Prymnesium</taxon>
    </lineage>
</organism>
<evidence type="ECO:0000259" key="3">
    <source>
        <dbReference type="PROSITE" id="PS50003"/>
    </source>
</evidence>
<dbReference type="Pfam" id="PF00169">
    <property type="entry name" value="PH"/>
    <property type="match status" value="1"/>
</dbReference>
<dbReference type="Proteomes" id="UP001515480">
    <property type="component" value="Unassembled WGS sequence"/>
</dbReference>
<dbReference type="PROSITE" id="PS50003">
    <property type="entry name" value="PH_DOMAIN"/>
    <property type="match status" value="1"/>
</dbReference>
<name>A0AB34IFF3_PRYPA</name>
<dbReference type="SUPFAM" id="SSF50729">
    <property type="entry name" value="PH domain-like"/>
    <property type="match status" value="1"/>
</dbReference>
<keyword evidence="5" id="KW-1185">Reference proteome</keyword>
<dbReference type="AlphaFoldDB" id="A0AB34IFF3"/>
<reference evidence="4 5" key="1">
    <citation type="journal article" date="2024" name="Science">
        <title>Giant polyketide synthase enzymes in the biosynthesis of giant marine polyether toxins.</title>
        <authorList>
            <person name="Fallon T.R."/>
            <person name="Shende V.V."/>
            <person name="Wierzbicki I.H."/>
            <person name="Pendleton A.L."/>
            <person name="Watervoot N.F."/>
            <person name="Auber R.P."/>
            <person name="Gonzalez D.J."/>
            <person name="Wisecaver J.H."/>
            <person name="Moore B.S."/>
        </authorList>
    </citation>
    <scope>NUCLEOTIDE SEQUENCE [LARGE SCALE GENOMIC DNA]</scope>
    <source>
        <strain evidence="4 5">12B1</strain>
    </source>
</reference>
<comment type="caution">
    <text evidence="4">The sequence shown here is derived from an EMBL/GenBank/DDBJ whole genome shotgun (WGS) entry which is preliminary data.</text>
</comment>
<evidence type="ECO:0000256" key="2">
    <source>
        <dbReference type="SAM" id="MobiDB-lite"/>
    </source>
</evidence>
<evidence type="ECO:0000313" key="5">
    <source>
        <dbReference type="Proteomes" id="UP001515480"/>
    </source>
</evidence>
<keyword evidence="1" id="KW-0175">Coiled coil</keyword>
<feature type="compositionally biased region" description="Pro residues" evidence="2">
    <location>
        <begin position="115"/>
        <end position="131"/>
    </location>
</feature>
<proteinExistence type="predicted"/>
<dbReference type="CDD" id="cd00821">
    <property type="entry name" value="PH"/>
    <property type="match status" value="1"/>
</dbReference>
<evidence type="ECO:0000256" key="1">
    <source>
        <dbReference type="SAM" id="Coils"/>
    </source>
</evidence>
<dbReference type="EMBL" id="JBGBPQ010000029">
    <property type="protein sequence ID" value="KAL1496235.1"/>
    <property type="molecule type" value="Genomic_DNA"/>
</dbReference>
<dbReference type="Gene3D" id="2.30.29.30">
    <property type="entry name" value="Pleckstrin-homology domain (PH domain)/Phosphotyrosine-binding domain (PTB)"/>
    <property type="match status" value="1"/>
</dbReference>